<gene>
    <name evidence="6" type="ORF">CAL12_03200</name>
</gene>
<dbReference type="InterPro" id="IPR012340">
    <property type="entry name" value="NA-bd_OB-fold"/>
</dbReference>
<dbReference type="PROSITE" id="PS00211">
    <property type="entry name" value="ABC_TRANSPORTER_1"/>
    <property type="match status" value="1"/>
</dbReference>
<name>A0A1W6YFQ3_9BORD</name>
<keyword evidence="2" id="KW-0472">Membrane</keyword>
<dbReference type="InterPro" id="IPR003439">
    <property type="entry name" value="ABC_transporter-like_ATP-bd"/>
</dbReference>
<dbReference type="GO" id="GO:0043190">
    <property type="term" value="C:ATP-binding cassette (ABC) transporter complex"/>
    <property type="evidence" value="ECO:0007669"/>
    <property type="project" value="InterPro"/>
</dbReference>
<dbReference type="PROSITE" id="PS50893">
    <property type="entry name" value="ABC_TRANSPORTER_2"/>
    <property type="match status" value="1"/>
</dbReference>
<keyword evidence="3" id="KW-0547">Nucleotide-binding</keyword>
<protein>
    <submittedName>
        <fullName evidence="6">Fe3+/spermidine/putrescine ABC transporter ATP-binding protein</fullName>
    </submittedName>
</protein>
<dbReference type="SMART" id="SM00382">
    <property type="entry name" value="AAA"/>
    <property type="match status" value="1"/>
</dbReference>
<dbReference type="Gene3D" id="2.40.50.100">
    <property type="match status" value="1"/>
</dbReference>
<dbReference type="AlphaFoldDB" id="A0A1W6YFQ3"/>
<dbReference type="SUPFAM" id="SSF52540">
    <property type="entry name" value="P-loop containing nucleoside triphosphate hydrolases"/>
    <property type="match status" value="1"/>
</dbReference>
<dbReference type="GO" id="GO:0015697">
    <property type="term" value="P:quaternary ammonium group transport"/>
    <property type="evidence" value="ECO:0007669"/>
    <property type="project" value="UniProtKB-ARBA"/>
</dbReference>
<sequence length="359" mass="38469">MDKRAGHALRLEHIGHRFQAFEAVRDVDLEIGAGELVALLGPSGCGKSTLLRIVSGFLRQTSGRVLFDGVPVDHLAADKRGVGIVFQNYALFPHMTVRQNVAYGLEARGWPRARIGARVDEMLAMVHMEAHGARLPKQLSGGQQQRIALARCLAVDPKILLLDEPFGALDKNLRLDMQMEVKRLQREYGITTILVTHDQEEALSMADRIAVMNRGAIEQIATPAGIYDQPATAFVNTFVGATNLLDGHVAADGGAVELAGGAAWRLAPGHGLSPGTSVRVSVRPEHCGMDAHGEDGLPGSVDAVLPLGPQVVYGVRLDTGVSVKVSQPRQRTQQPLATGARVRIAPVSPEACLVFPRPA</sequence>
<dbReference type="Pfam" id="PF00005">
    <property type="entry name" value="ABC_tran"/>
    <property type="match status" value="1"/>
</dbReference>
<dbReference type="PANTHER" id="PTHR42781">
    <property type="entry name" value="SPERMIDINE/PUTRESCINE IMPORT ATP-BINDING PROTEIN POTA"/>
    <property type="match status" value="1"/>
</dbReference>
<dbReference type="Gene3D" id="2.40.50.140">
    <property type="entry name" value="Nucleic acid-binding proteins"/>
    <property type="match status" value="1"/>
</dbReference>
<dbReference type="OrthoDB" id="5298774at2"/>
<dbReference type="InterPro" id="IPR003593">
    <property type="entry name" value="AAA+_ATPase"/>
</dbReference>
<dbReference type="InterPro" id="IPR008995">
    <property type="entry name" value="Mo/tungstate-bd_C_term_dom"/>
</dbReference>
<dbReference type="GO" id="GO:0016887">
    <property type="term" value="F:ATP hydrolysis activity"/>
    <property type="evidence" value="ECO:0007669"/>
    <property type="project" value="InterPro"/>
</dbReference>
<dbReference type="GO" id="GO:0022857">
    <property type="term" value="F:transmembrane transporter activity"/>
    <property type="evidence" value="ECO:0007669"/>
    <property type="project" value="InterPro"/>
</dbReference>
<keyword evidence="4 6" id="KW-0067">ATP-binding</keyword>
<dbReference type="STRING" id="1416806.CAL12_03200"/>
<dbReference type="InterPro" id="IPR013611">
    <property type="entry name" value="Transp-assoc_OB_typ2"/>
</dbReference>
<feature type="domain" description="ABC transporter" evidence="5">
    <location>
        <begin position="9"/>
        <end position="239"/>
    </location>
</feature>
<dbReference type="KEGG" id="bgv:CAL12_03200"/>
<dbReference type="RefSeq" id="WP_086063159.1">
    <property type="nucleotide sequence ID" value="NZ_CP021108.1"/>
</dbReference>
<organism evidence="6 7">
    <name type="scientific">Bordetella genomosp. 8</name>
    <dbReference type="NCBI Taxonomy" id="1416806"/>
    <lineage>
        <taxon>Bacteria</taxon>
        <taxon>Pseudomonadati</taxon>
        <taxon>Pseudomonadota</taxon>
        <taxon>Betaproteobacteria</taxon>
        <taxon>Burkholderiales</taxon>
        <taxon>Alcaligenaceae</taxon>
        <taxon>Bordetella</taxon>
    </lineage>
</organism>
<dbReference type="InterPro" id="IPR050093">
    <property type="entry name" value="ABC_SmlMolc_Importer"/>
</dbReference>
<evidence type="ECO:0000256" key="3">
    <source>
        <dbReference type="ARBA" id="ARBA00022741"/>
    </source>
</evidence>
<dbReference type="Gene3D" id="3.40.50.300">
    <property type="entry name" value="P-loop containing nucleotide triphosphate hydrolases"/>
    <property type="match status" value="1"/>
</dbReference>
<dbReference type="Pfam" id="PF08402">
    <property type="entry name" value="TOBE_2"/>
    <property type="match status" value="1"/>
</dbReference>
<keyword evidence="1" id="KW-0813">Transport</keyword>
<dbReference type="EMBL" id="CP021108">
    <property type="protein sequence ID" value="ARP79926.1"/>
    <property type="molecule type" value="Genomic_DNA"/>
</dbReference>
<evidence type="ECO:0000313" key="7">
    <source>
        <dbReference type="Proteomes" id="UP000194151"/>
    </source>
</evidence>
<keyword evidence="7" id="KW-1185">Reference proteome</keyword>
<accession>A0A1W6YFQ3</accession>
<dbReference type="Proteomes" id="UP000194151">
    <property type="component" value="Chromosome"/>
</dbReference>
<evidence type="ECO:0000256" key="4">
    <source>
        <dbReference type="ARBA" id="ARBA00022840"/>
    </source>
</evidence>
<reference evidence="6 7" key="1">
    <citation type="submission" date="2017-05" db="EMBL/GenBank/DDBJ databases">
        <title>Complete and WGS of Bordetella genogroups.</title>
        <authorList>
            <person name="Spilker T."/>
            <person name="LiPuma J."/>
        </authorList>
    </citation>
    <scope>NUCLEOTIDE SEQUENCE [LARGE SCALE GENOMIC DNA]</scope>
    <source>
        <strain evidence="6 7">AU19157</strain>
    </source>
</reference>
<evidence type="ECO:0000256" key="2">
    <source>
        <dbReference type="ARBA" id="ARBA00022475"/>
    </source>
</evidence>
<dbReference type="InterPro" id="IPR017871">
    <property type="entry name" value="ABC_transporter-like_CS"/>
</dbReference>
<dbReference type="GO" id="GO:0005524">
    <property type="term" value="F:ATP binding"/>
    <property type="evidence" value="ECO:0007669"/>
    <property type="project" value="UniProtKB-KW"/>
</dbReference>
<evidence type="ECO:0000313" key="6">
    <source>
        <dbReference type="EMBL" id="ARP79926.1"/>
    </source>
</evidence>
<evidence type="ECO:0000256" key="1">
    <source>
        <dbReference type="ARBA" id="ARBA00022448"/>
    </source>
</evidence>
<dbReference type="FunFam" id="3.40.50.300:FF:000425">
    <property type="entry name" value="Probable ABC transporter, ATP-binding subunit"/>
    <property type="match status" value="1"/>
</dbReference>
<evidence type="ECO:0000259" key="5">
    <source>
        <dbReference type="PROSITE" id="PS50893"/>
    </source>
</evidence>
<dbReference type="PANTHER" id="PTHR42781:SF4">
    <property type="entry name" value="SPERMIDINE_PUTRESCINE IMPORT ATP-BINDING PROTEIN POTA"/>
    <property type="match status" value="1"/>
</dbReference>
<dbReference type="InterPro" id="IPR027417">
    <property type="entry name" value="P-loop_NTPase"/>
</dbReference>
<proteinExistence type="predicted"/>
<keyword evidence="2" id="KW-1003">Cell membrane</keyword>
<dbReference type="SUPFAM" id="SSF50331">
    <property type="entry name" value="MOP-like"/>
    <property type="match status" value="1"/>
</dbReference>